<evidence type="ECO:0000313" key="2">
    <source>
        <dbReference type="EMBL" id="MWC44617.1"/>
    </source>
</evidence>
<proteinExistence type="predicted"/>
<protein>
    <submittedName>
        <fullName evidence="2">Aldo/keto reductase</fullName>
    </submittedName>
    <submittedName>
        <fullName evidence="3">D-threo-aldose 1-dehydrogenase</fullName>
    </submittedName>
</protein>
<evidence type="ECO:0000313" key="3">
    <source>
        <dbReference type="EMBL" id="SDF82876.1"/>
    </source>
</evidence>
<dbReference type="PANTHER" id="PTHR42686:SF1">
    <property type="entry name" value="GH17980P-RELATED"/>
    <property type="match status" value="1"/>
</dbReference>
<dbReference type="GO" id="GO:0016491">
    <property type="term" value="F:oxidoreductase activity"/>
    <property type="evidence" value="ECO:0007669"/>
    <property type="project" value="InterPro"/>
</dbReference>
<dbReference type="Proteomes" id="UP000436801">
    <property type="component" value="Unassembled WGS sequence"/>
</dbReference>
<keyword evidence="4" id="KW-1185">Reference proteome</keyword>
<dbReference type="SUPFAM" id="SSF51430">
    <property type="entry name" value="NAD(P)-linked oxidoreductase"/>
    <property type="match status" value="1"/>
</dbReference>
<dbReference type="EMBL" id="FNBI01000006">
    <property type="protein sequence ID" value="SDF82876.1"/>
    <property type="molecule type" value="Genomic_DNA"/>
</dbReference>
<dbReference type="GO" id="GO:0005829">
    <property type="term" value="C:cytosol"/>
    <property type="evidence" value="ECO:0007669"/>
    <property type="project" value="TreeGrafter"/>
</dbReference>
<dbReference type="InterPro" id="IPR036812">
    <property type="entry name" value="NAD(P)_OxRdtase_dom_sf"/>
</dbReference>
<name>A0A1G7P987_9SPHN</name>
<dbReference type="PANTHER" id="PTHR42686">
    <property type="entry name" value="GH17980P-RELATED"/>
    <property type="match status" value="1"/>
</dbReference>
<evidence type="ECO:0000313" key="5">
    <source>
        <dbReference type="Proteomes" id="UP000436801"/>
    </source>
</evidence>
<dbReference type="InterPro" id="IPR023210">
    <property type="entry name" value="NADP_OxRdtase_dom"/>
</dbReference>
<reference evidence="3 4" key="1">
    <citation type="submission" date="2016-10" db="EMBL/GenBank/DDBJ databases">
        <authorList>
            <person name="Varghese N."/>
            <person name="Submissions S."/>
        </authorList>
    </citation>
    <scope>NUCLEOTIDE SEQUENCE [LARGE SCALE GENOMIC DNA]</scope>
    <source>
        <strain evidence="3 4">S7-754</strain>
    </source>
</reference>
<dbReference type="Pfam" id="PF00248">
    <property type="entry name" value="Aldo_ket_red"/>
    <property type="match status" value="1"/>
</dbReference>
<dbReference type="Proteomes" id="UP000323502">
    <property type="component" value="Unassembled WGS sequence"/>
</dbReference>
<feature type="domain" description="NADP-dependent oxidoreductase" evidence="1">
    <location>
        <begin position="18"/>
        <end position="328"/>
    </location>
</feature>
<dbReference type="Gene3D" id="3.20.20.100">
    <property type="entry name" value="NADP-dependent oxidoreductase domain"/>
    <property type="match status" value="1"/>
</dbReference>
<evidence type="ECO:0000313" key="4">
    <source>
        <dbReference type="Proteomes" id="UP000323502"/>
    </source>
</evidence>
<dbReference type="AlphaFoldDB" id="A0A1G7P987"/>
<dbReference type="InterPro" id="IPR020471">
    <property type="entry name" value="AKR"/>
</dbReference>
<dbReference type="EMBL" id="WSUT01000005">
    <property type="protein sequence ID" value="MWC44617.1"/>
    <property type="molecule type" value="Genomic_DNA"/>
</dbReference>
<accession>A0A1G7P987</accession>
<reference evidence="2 5" key="2">
    <citation type="submission" date="2019-12" db="EMBL/GenBank/DDBJ databases">
        <authorList>
            <person name="Zheng J."/>
        </authorList>
    </citation>
    <scope>NUCLEOTIDE SEQUENCE [LARGE SCALE GENOMIC DNA]</scope>
    <source>
        <strain evidence="2 5">DSM 27347</strain>
    </source>
</reference>
<sequence>MNDIARRTVGRTGLTVTELGFGAASLGNLYHPVADADARAAIEAALDAGMTYVDTAPHYGRGLSERRVGDAVRTRADVVVSTKVGRLMDPDASITDDRERDGFRSPMPFRMRYNYSHDGILRSHEHSLQRLGLGRVDLLYVHDIGGYTHGDAAGEYWEQLTRGGGLKALARLRDEGAIAGFGIGVNEIAVCLDVMREMPLDAILLAGRYTLLEQDALDMLLPACATAGTSIVIGGPYNSGILATGTKGGGVLHHDYGPASDAVIARVRGIEAVADRHGVRLPAAALQFVLAHPSVASVIPGLGSAARVDQTMDLYRAAIPADFWAELRHEGLLRADAPIPATTKETTA</sequence>
<evidence type="ECO:0000259" key="1">
    <source>
        <dbReference type="Pfam" id="PF00248"/>
    </source>
</evidence>
<gene>
    <name evidence="2" type="ORF">GQR91_13285</name>
    <name evidence="3" type="ORF">SAMN05216557_106113</name>
</gene>
<dbReference type="OrthoDB" id="9768851at2"/>
<organism evidence="3 4">
    <name type="scientific">Sphingomonas carotinifaciens</name>
    <dbReference type="NCBI Taxonomy" id="1166323"/>
    <lineage>
        <taxon>Bacteria</taxon>
        <taxon>Pseudomonadati</taxon>
        <taxon>Pseudomonadota</taxon>
        <taxon>Alphaproteobacteria</taxon>
        <taxon>Sphingomonadales</taxon>
        <taxon>Sphingomonadaceae</taxon>
        <taxon>Sphingomonas</taxon>
    </lineage>
</organism>
<dbReference type="RefSeq" id="WP_149682923.1">
    <property type="nucleotide sequence ID" value="NZ_FNBI01000006.1"/>
</dbReference>